<dbReference type="GO" id="GO:0051538">
    <property type="term" value="F:3 iron, 4 sulfur cluster binding"/>
    <property type="evidence" value="ECO:0007669"/>
    <property type="project" value="UniProtKB-KW"/>
</dbReference>
<dbReference type="RefSeq" id="WP_091054045.1">
    <property type="nucleotide sequence ID" value="NZ_FNGF01000008.1"/>
</dbReference>
<keyword evidence="4" id="KW-0249">Electron transport</keyword>
<keyword evidence="2" id="KW-0813">Transport</keyword>
<evidence type="ECO:0000256" key="3">
    <source>
        <dbReference type="ARBA" id="ARBA00022723"/>
    </source>
</evidence>
<keyword evidence="5" id="KW-0408">Iron</keyword>
<keyword evidence="7" id="KW-0003">3Fe-4S</keyword>
<comment type="cofactor">
    <cofactor evidence="1">
        <name>[3Fe-4S] cluster</name>
        <dbReference type="ChEBI" id="CHEBI:21137"/>
    </cofactor>
</comment>
<organism evidence="8 9">
    <name type="scientific">Glycomyces sambucus</name>
    <dbReference type="NCBI Taxonomy" id="380244"/>
    <lineage>
        <taxon>Bacteria</taxon>
        <taxon>Bacillati</taxon>
        <taxon>Actinomycetota</taxon>
        <taxon>Actinomycetes</taxon>
        <taxon>Glycomycetales</taxon>
        <taxon>Glycomycetaceae</taxon>
        <taxon>Glycomyces</taxon>
    </lineage>
</organism>
<evidence type="ECO:0000256" key="6">
    <source>
        <dbReference type="ARBA" id="ARBA00023014"/>
    </source>
</evidence>
<evidence type="ECO:0000256" key="1">
    <source>
        <dbReference type="ARBA" id="ARBA00001927"/>
    </source>
</evidence>
<dbReference type="PANTHER" id="PTHR36923:SF3">
    <property type="entry name" value="FERREDOXIN"/>
    <property type="match status" value="1"/>
</dbReference>
<name>A0A1G9M6J6_9ACTN</name>
<dbReference type="GO" id="GO:0046872">
    <property type="term" value="F:metal ion binding"/>
    <property type="evidence" value="ECO:0007669"/>
    <property type="project" value="UniProtKB-KW"/>
</dbReference>
<keyword evidence="9" id="KW-1185">Reference proteome</keyword>
<keyword evidence="6" id="KW-0411">Iron-sulfur</keyword>
<evidence type="ECO:0000313" key="8">
    <source>
        <dbReference type="EMBL" id="SDL69890.1"/>
    </source>
</evidence>
<proteinExistence type="predicted"/>
<dbReference type="OrthoDB" id="14703at2"/>
<protein>
    <submittedName>
        <fullName evidence="8">Ferredoxin</fullName>
    </submittedName>
</protein>
<dbReference type="PANTHER" id="PTHR36923">
    <property type="entry name" value="FERREDOXIN"/>
    <property type="match status" value="1"/>
</dbReference>
<dbReference type="STRING" id="380244.SAMN05216298_4881"/>
<evidence type="ECO:0000256" key="4">
    <source>
        <dbReference type="ARBA" id="ARBA00022982"/>
    </source>
</evidence>
<dbReference type="SUPFAM" id="SSF54862">
    <property type="entry name" value="4Fe-4S ferredoxins"/>
    <property type="match status" value="1"/>
</dbReference>
<evidence type="ECO:0000256" key="7">
    <source>
        <dbReference type="ARBA" id="ARBA00023291"/>
    </source>
</evidence>
<dbReference type="EMBL" id="FNGF01000008">
    <property type="protein sequence ID" value="SDL69890.1"/>
    <property type="molecule type" value="Genomic_DNA"/>
</dbReference>
<dbReference type="AlphaFoldDB" id="A0A1G9M6J6"/>
<evidence type="ECO:0000313" key="9">
    <source>
        <dbReference type="Proteomes" id="UP000198662"/>
    </source>
</evidence>
<reference evidence="9" key="1">
    <citation type="submission" date="2016-10" db="EMBL/GenBank/DDBJ databases">
        <authorList>
            <person name="Varghese N."/>
            <person name="Submissions S."/>
        </authorList>
    </citation>
    <scope>NUCLEOTIDE SEQUENCE [LARGE SCALE GENOMIC DNA]</scope>
    <source>
        <strain evidence="9">CGMCC 4.3147</strain>
    </source>
</reference>
<keyword evidence="3" id="KW-0479">Metal-binding</keyword>
<evidence type="ECO:0000256" key="5">
    <source>
        <dbReference type="ARBA" id="ARBA00023004"/>
    </source>
</evidence>
<dbReference type="Pfam" id="PF13459">
    <property type="entry name" value="Fer4_15"/>
    <property type="match status" value="1"/>
</dbReference>
<dbReference type="Gene3D" id="3.30.70.20">
    <property type="match status" value="1"/>
</dbReference>
<dbReference type="Proteomes" id="UP000198662">
    <property type="component" value="Unassembled WGS sequence"/>
</dbReference>
<dbReference type="InterPro" id="IPR051269">
    <property type="entry name" value="Fe-S_cluster_ET"/>
</dbReference>
<sequence>MRIDADREVCTSAGMCALTDPGRFDQAEADGRVVVLDAEVPEGDPAALAAAERCPSGAITLR</sequence>
<evidence type="ECO:0000256" key="2">
    <source>
        <dbReference type="ARBA" id="ARBA00022448"/>
    </source>
</evidence>
<gene>
    <name evidence="8" type="ORF">SAMN05216298_4881</name>
</gene>
<accession>A0A1G9M6J6</accession>